<dbReference type="KEGG" id="aqu:105316675"/>
<evidence type="ECO:0000313" key="2">
    <source>
        <dbReference type="EnsemblMetazoa" id="XP_011410055.1"/>
    </source>
</evidence>
<dbReference type="InterPro" id="IPR008906">
    <property type="entry name" value="HATC_C_dom"/>
</dbReference>
<dbReference type="RefSeq" id="XP_011410055.1">
    <property type="nucleotide sequence ID" value="XM_011411753.1"/>
</dbReference>
<keyword evidence="3" id="KW-1185">Reference proteome</keyword>
<proteinExistence type="predicted"/>
<dbReference type="EnsemblMetazoa" id="XM_011411753.1">
    <property type="protein sequence ID" value="XP_011410055.1"/>
    <property type="gene ID" value="LOC105316675"/>
</dbReference>
<dbReference type="Pfam" id="PF05699">
    <property type="entry name" value="Dimer_Tnp_hAT"/>
    <property type="match status" value="1"/>
</dbReference>
<reference evidence="2" key="2">
    <citation type="submission" date="2024-06" db="UniProtKB">
        <authorList>
            <consortium name="EnsemblMetazoa"/>
        </authorList>
    </citation>
    <scope>IDENTIFICATION</scope>
</reference>
<sequence>MVDRILEQEEAIRRTLSSDWETSHLVPTWQDIDVLQAIHTVLSPLSSLTDILSADSYVTVSAVIPFLHLIDKKFLKKESIDTQLTHDIKKHIRDDLNERYSNRGKDIKVILKTAMFLDPQFKTKYLNEQENEIEDMKLFITDNSPDIEVASQSQSENSCDQPPAQRRCIGSLFKDNEETDVMPEISKEQYINNELDRYISSPKLDFEEDPLSYWKDVHKTYPYLSNLVKRSTNIYTEEDTFQFDDSMVQDYFDPVLDVALYELSATEIYDNSNEQLSIDK</sequence>
<dbReference type="GO" id="GO:0046983">
    <property type="term" value="F:protein dimerization activity"/>
    <property type="evidence" value="ECO:0007669"/>
    <property type="project" value="InterPro"/>
</dbReference>
<protein>
    <recommendedName>
        <fullName evidence="1">HAT C-terminal dimerisation domain-containing protein</fullName>
    </recommendedName>
</protein>
<dbReference type="GeneID" id="105316675"/>
<dbReference type="Proteomes" id="UP000007879">
    <property type="component" value="Unassembled WGS sequence"/>
</dbReference>
<organism evidence="2 3">
    <name type="scientific">Amphimedon queenslandica</name>
    <name type="common">Sponge</name>
    <dbReference type="NCBI Taxonomy" id="400682"/>
    <lineage>
        <taxon>Eukaryota</taxon>
        <taxon>Metazoa</taxon>
        <taxon>Porifera</taxon>
        <taxon>Demospongiae</taxon>
        <taxon>Heteroscleromorpha</taxon>
        <taxon>Haplosclerida</taxon>
        <taxon>Niphatidae</taxon>
        <taxon>Amphimedon</taxon>
    </lineage>
</organism>
<dbReference type="PANTHER" id="PTHR46481">
    <property type="entry name" value="ZINC FINGER BED DOMAIN-CONTAINING PROTEIN 4"/>
    <property type="match status" value="1"/>
</dbReference>
<accession>A0AAN0IUH5</accession>
<dbReference type="SUPFAM" id="SSF53098">
    <property type="entry name" value="Ribonuclease H-like"/>
    <property type="match status" value="1"/>
</dbReference>
<dbReference type="PANTHER" id="PTHR46481:SF9">
    <property type="entry name" value="ZINC FINGER BED DOMAIN-CONTAINING PROTEIN 1-LIKE"/>
    <property type="match status" value="1"/>
</dbReference>
<dbReference type="InterPro" id="IPR052035">
    <property type="entry name" value="ZnF_BED_domain_contain"/>
</dbReference>
<reference evidence="3" key="1">
    <citation type="journal article" date="2010" name="Nature">
        <title>The Amphimedon queenslandica genome and the evolution of animal complexity.</title>
        <authorList>
            <person name="Srivastava M."/>
            <person name="Simakov O."/>
            <person name="Chapman J."/>
            <person name="Fahey B."/>
            <person name="Gauthier M.E."/>
            <person name="Mitros T."/>
            <person name="Richards G.S."/>
            <person name="Conaco C."/>
            <person name="Dacre M."/>
            <person name="Hellsten U."/>
            <person name="Larroux C."/>
            <person name="Putnam N.H."/>
            <person name="Stanke M."/>
            <person name="Adamska M."/>
            <person name="Darling A."/>
            <person name="Degnan S.M."/>
            <person name="Oakley T.H."/>
            <person name="Plachetzki D.C."/>
            <person name="Zhai Y."/>
            <person name="Adamski M."/>
            <person name="Calcino A."/>
            <person name="Cummins S.F."/>
            <person name="Goodstein D.M."/>
            <person name="Harris C."/>
            <person name="Jackson D.J."/>
            <person name="Leys S.P."/>
            <person name="Shu S."/>
            <person name="Woodcroft B.J."/>
            <person name="Vervoort M."/>
            <person name="Kosik K.S."/>
            <person name="Manning G."/>
            <person name="Degnan B.M."/>
            <person name="Rokhsar D.S."/>
        </authorList>
    </citation>
    <scope>NUCLEOTIDE SEQUENCE [LARGE SCALE GENOMIC DNA]</scope>
</reference>
<feature type="domain" description="HAT C-terminal dimerisation" evidence="1">
    <location>
        <begin position="194"/>
        <end position="229"/>
    </location>
</feature>
<evidence type="ECO:0000313" key="3">
    <source>
        <dbReference type="Proteomes" id="UP000007879"/>
    </source>
</evidence>
<name>A0AAN0IUH5_AMPQE</name>
<dbReference type="InterPro" id="IPR012337">
    <property type="entry name" value="RNaseH-like_sf"/>
</dbReference>
<dbReference type="AlphaFoldDB" id="A0AAN0IUH5"/>
<evidence type="ECO:0000259" key="1">
    <source>
        <dbReference type="Pfam" id="PF05699"/>
    </source>
</evidence>